<evidence type="ECO:0000256" key="1">
    <source>
        <dbReference type="SAM" id="MobiDB-lite"/>
    </source>
</evidence>
<reference evidence="2" key="1">
    <citation type="submission" date="2016-03" db="EMBL/GenBank/DDBJ databases">
        <title>Draft genome sequence of Rosellinia necatrix.</title>
        <authorList>
            <person name="Kanematsu S."/>
        </authorList>
    </citation>
    <scope>NUCLEOTIDE SEQUENCE [LARGE SCALE GENOMIC DNA]</scope>
    <source>
        <strain evidence="2">W97</strain>
    </source>
</reference>
<gene>
    <name evidence="2" type="ORF">SAMD00023353_0702890</name>
</gene>
<name>A0A1S7UM92_ROSNE</name>
<feature type="region of interest" description="Disordered" evidence="1">
    <location>
        <begin position="1"/>
        <end position="33"/>
    </location>
</feature>
<dbReference type="EMBL" id="DF977452">
    <property type="protein sequence ID" value="GAP84461.1"/>
    <property type="molecule type" value="Genomic_DNA"/>
</dbReference>
<keyword evidence="3" id="KW-1185">Reference proteome</keyword>
<dbReference type="OrthoDB" id="4754831at2759"/>
<protein>
    <submittedName>
        <fullName evidence="2">Uncharacterized protein</fullName>
    </submittedName>
</protein>
<dbReference type="AlphaFoldDB" id="A0A1S7UM92"/>
<dbReference type="Proteomes" id="UP000054516">
    <property type="component" value="Unassembled WGS sequence"/>
</dbReference>
<evidence type="ECO:0000313" key="2">
    <source>
        <dbReference type="EMBL" id="GAP84461.1"/>
    </source>
</evidence>
<organism evidence="2">
    <name type="scientific">Rosellinia necatrix</name>
    <name type="common">White root-rot fungus</name>
    <dbReference type="NCBI Taxonomy" id="77044"/>
    <lineage>
        <taxon>Eukaryota</taxon>
        <taxon>Fungi</taxon>
        <taxon>Dikarya</taxon>
        <taxon>Ascomycota</taxon>
        <taxon>Pezizomycotina</taxon>
        <taxon>Sordariomycetes</taxon>
        <taxon>Xylariomycetidae</taxon>
        <taxon>Xylariales</taxon>
        <taxon>Xylariaceae</taxon>
        <taxon>Rosellinia</taxon>
    </lineage>
</organism>
<sequence length="156" mass="17732">MMDQPSKMNQPNEMGQPGEMDQPSGMDKPFNERFNEMDKRLDERLKEIETRLDERLREIETRLQASLDKVVKSVEAIDYNCRARGYNSLVNQSQLPLRPLKNTTTGAIVELHKTLGEFLELDSTDASALLETLGNPTPTSPHDDEVASLRSFVRIV</sequence>
<accession>A0A1S7UM92</accession>
<feature type="compositionally biased region" description="Polar residues" evidence="1">
    <location>
        <begin position="1"/>
        <end position="13"/>
    </location>
</feature>
<evidence type="ECO:0000313" key="3">
    <source>
        <dbReference type="Proteomes" id="UP000054516"/>
    </source>
</evidence>
<proteinExistence type="predicted"/>